<proteinExistence type="predicted"/>
<dbReference type="SUPFAM" id="SSF160443">
    <property type="entry name" value="SMR domain-like"/>
    <property type="match status" value="1"/>
</dbReference>
<feature type="compositionally biased region" description="Low complexity" evidence="1">
    <location>
        <begin position="214"/>
        <end position="230"/>
    </location>
</feature>
<dbReference type="PANTHER" id="PTHR47417:SF1">
    <property type="entry name" value="SMR DOMAIN-CONTAINING PROTEIN YPL199C"/>
    <property type="match status" value="1"/>
</dbReference>
<evidence type="ECO:0000256" key="1">
    <source>
        <dbReference type="SAM" id="MobiDB-lite"/>
    </source>
</evidence>
<dbReference type="SMART" id="SM01162">
    <property type="entry name" value="DUF1771"/>
    <property type="match status" value="1"/>
</dbReference>
<dbReference type="InterPro" id="IPR013899">
    <property type="entry name" value="DUF1771"/>
</dbReference>
<dbReference type="SMART" id="SM00463">
    <property type="entry name" value="SMR"/>
    <property type="match status" value="1"/>
</dbReference>
<reference evidence="3 4" key="1">
    <citation type="journal article" date="2024" name="Commun. Biol.">
        <title>Comparative genomic analysis of thermophilic fungi reveals convergent evolutionary adaptations and gene losses.</title>
        <authorList>
            <person name="Steindorff A.S."/>
            <person name="Aguilar-Pontes M.V."/>
            <person name="Robinson A.J."/>
            <person name="Andreopoulos B."/>
            <person name="LaButti K."/>
            <person name="Kuo A."/>
            <person name="Mondo S."/>
            <person name="Riley R."/>
            <person name="Otillar R."/>
            <person name="Haridas S."/>
            <person name="Lipzen A."/>
            <person name="Grimwood J."/>
            <person name="Schmutz J."/>
            <person name="Clum A."/>
            <person name="Reid I.D."/>
            <person name="Moisan M.C."/>
            <person name="Butler G."/>
            <person name="Nguyen T.T.M."/>
            <person name="Dewar K."/>
            <person name="Conant G."/>
            <person name="Drula E."/>
            <person name="Henrissat B."/>
            <person name="Hansel C."/>
            <person name="Singer S."/>
            <person name="Hutchinson M.I."/>
            <person name="de Vries R.P."/>
            <person name="Natvig D.O."/>
            <person name="Powell A.J."/>
            <person name="Tsang A."/>
            <person name="Grigoriev I.V."/>
        </authorList>
    </citation>
    <scope>NUCLEOTIDE SEQUENCE [LARGE SCALE GENOMIC DNA]</scope>
    <source>
        <strain evidence="3 4">ATCC 24622</strain>
    </source>
</reference>
<sequence length="255" mass="28244">MAIPLTRLGARAFNHSPSNDVEAEYDRLRELARQEAAKKSSCFDRAHEAYERGDGAAAKSLSNEGKRHAAQQDAYNKQASELIFRENNAPGRVAEDTIDLHGQYVDEAAEILEARIRDARARGQSHLHVIVGRGNHSVGHVQKIRPRVEELCRELGLACAVEENEGRLYVDLTGSGGGVITGPAPPLPPQPAGHQGGYATADGYHHRPPKHQQHQQQHQYPSHQQQQHQQQPEDELEKLATICLPKIFKSCCTVM</sequence>
<evidence type="ECO:0000259" key="2">
    <source>
        <dbReference type="PROSITE" id="PS50828"/>
    </source>
</evidence>
<dbReference type="Pfam" id="PF08590">
    <property type="entry name" value="DUF1771"/>
    <property type="match status" value="1"/>
</dbReference>
<dbReference type="InterPro" id="IPR053020">
    <property type="entry name" value="Smr_domain_protein"/>
</dbReference>
<dbReference type="PANTHER" id="PTHR47417">
    <property type="entry name" value="SMR DOMAIN-CONTAINING PROTEIN YPL199C"/>
    <property type="match status" value="1"/>
</dbReference>
<accession>A0ABR3X7M4</accession>
<name>A0ABR3X7M4_9PEZI</name>
<feature type="region of interest" description="Disordered" evidence="1">
    <location>
        <begin position="180"/>
        <end position="233"/>
    </location>
</feature>
<dbReference type="Proteomes" id="UP001586593">
    <property type="component" value="Unassembled WGS sequence"/>
</dbReference>
<dbReference type="PROSITE" id="PS50828">
    <property type="entry name" value="SMR"/>
    <property type="match status" value="1"/>
</dbReference>
<dbReference type="EMBL" id="JAZHXJ010000152">
    <property type="protein sequence ID" value="KAL1871594.1"/>
    <property type="molecule type" value="Genomic_DNA"/>
</dbReference>
<dbReference type="Pfam" id="PF01713">
    <property type="entry name" value="Smr"/>
    <property type="match status" value="1"/>
</dbReference>
<protein>
    <recommendedName>
        <fullName evidence="2">Smr domain-containing protein</fullName>
    </recommendedName>
</protein>
<organism evidence="3 4">
    <name type="scientific">Phialemonium thermophilum</name>
    <dbReference type="NCBI Taxonomy" id="223376"/>
    <lineage>
        <taxon>Eukaryota</taxon>
        <taxon>Fungi</taxon>
        <taxon>Dikarya</taxon>
        <taxon>Ascomycota</taxon>
        <taxon>Pezizomycotina</taxon>
        <taxon>Sordariomycetes</taxon>
        <taxon>Sordariomycetidae</taxon>
        <taxon>Cephalothecales</taxon>
        <taxon>Cephalothecaceae</taxon>
        <taxon>Phialemonium</taxon>
    </lineage>
</organism>
<evidence type="ECO:0000313" key="4">
    <source>
        <dbReference type="Proteomes" id="UP001586593"/>
    </source>
</evidence>
<dbReference type="Gene3D" id="3.30.1370.110">
    <property type="match status" value="1"/>
</dbReference>
<dbReference type="InterPro" id="IPR002625">
    <property type="entry name" value="Smr_dom"/>
</dbReference>
<comment type="caution">
    <text evidence="3">The sequence shown here is derived from an EMBL/GenBank/DDBJ whole genome shotgun (WGS) entry which is preliminary data.</text>
</comment>
<gene>
    <name evidence="3" type="ORF">VTK73DRAFT_1984</name>
</gene>
<dbReference type="InterPro" id="IPR036063">
    <property type="entry name" value="Smr_dom_sf"/>
</dbReference>
<feature type="domain" description="Smr" evidence="2">
    <location>
        <begin position="98"/>
        <end position="173"/>
    </location>
</feature>
<keyword evidence="4" id="KW-1185">Reference proteome</keyword>
<evidence type="ECO:0000313" key="3">
    <source>
        <dbReference type="EMBL" id="KAL1871594.1"/>
    </source>
</evidence>